<comment type="caution">
    <text evidence="1">The sequence shown here is derived from an EMBL/GenBank/DDBJ whole genome shotgun (WGS) entry which is preliminary data.</text>
</comment>
<accession>A0A830EQJ3</accession>
<evidence type="ECO:0000313" key="2">
    <source>
        <dbReference type="Proteomes" id="UP000614221"/>
    </source>
</evidence>
<evidence type="ECO:0000313" key="1">
    <source>
        <dbReference type="EMBL" id="GGK84286.1"/>
    </source>
</evidence>
<name>A0A830EQJ3_9EURY</name>
<reference evidence="1" key="1">
    <citation type="journal article" date="2014" name="Int. J. Syst. Evol. Microbiol.">
        <title>Complete genome sequence of Corynebacterium casei LMG S-19264T (=DSM 44701T), isolated from a smear-ripened cheese.</title>
        <authorList>
            <consortium name="US DOE Joint Genome Institute (JGI-PGF)"/>
            <person name="Walter F."/>
            <person name="Albersmeier A."/>
            <person name="Kalinowski J."/>
            <person name="Ruckert C."/>
        </authorList>
    </citation>
    <scope>NUCLEOTIDE SEQUENCE</scope>
    <source>
        <strain evidence="1">JCM 19018</strain>
    </source>
</reference>
<gene>
    <name evidence="1" type="ORF">GCM10009067_40600</name>
</gene>
<organism evidence="1 2">
    <name type="scientific">Haloarcula sebkhae</name>
    <dbReference type="NCBI Taxonomy" id="932660"/>
    <lineage>
        <taxon>Archaea</taxon>
        <taxon>Methanobacteriati</taxon>
        <taxon>Methanobacteriota</taxon>
        <taxon>Stenosarchaea group</taxon>
        <taxon>Halobacteria</taxon>
        <taxon>Halobacteriales</taxon>
        <taxon>Haloarculaceae</taxon>
        <taxon>Haloarcula</taxon>
    </lineage>
</organism>
<dbReference type="Proteomes" id="UP000614221">
    <property type="component" value="Unassembled WGS sequence"/>
</dbReference>
<dbReference type="EMBL" id="BMPD01000011">
    <property type="protein sequence ID" value="GGK84286.1"/>
    <property type="molecule type" value="Genomic_DNA"/>
</dbReference>
<proteinExistence type="predicted"/>
<sequence>MNDTARLNVESPLGRDISPEWAVIGMNGGGEPDFLDARTLQYSPERWWA</sequence>
<protein>
    <submittedName>
        <fullName evidence="1">Uncharacterized protein</fullName>
    </submittedName>
</protein>
<dbReference type="AlphaFoldDB" id="A0A830EQJ3"/>
<reference evidence="1" key="2">
    <citation type="submission" date="2020-09" db="EMBL/GenBank/DDBJ databases">
        <authorList>
            <person name="Sun Q."/>
            <person name="Ohkuma M."/>
        </authorList>
    </citation>
    <scope>NUCLEOTIDE SEQUENCE</scope>
    <source>
        <strain evidence="1">JCM 19018</strain>
    </source>
</reference>